<organism evidence="2 3">
    <name type="scientific">Novosphingobium marinum</name>
    <dbReference type="NCBI Taxonomy" id="1514948"/>
    <lineage>
        <taxon>Bacteria</taxon>
        <taxon>Pseudomonadati</taxon>
        <taxon>Pseudomonadota</taxon>
        <taxon>Alphaproteobacteria</taxon>
        <taxon>Sphingomonadales</taxon>
        <taxon>Sphingomonadaceae</taxon>
        <taxon>Novosphingobium</taxon>
    </lineage>
</organism>
<proteinExistence type="predicted"/>
<evidence type="ECO:0000313" key="2">
    <source>
        <dbReference type="EMBL" id="NYH96279.1"/>
    </source>
</evidence>
<dbReference type="RefSeq" id="WP_179408098.1">
    <property type="nucleotide sequence ID" value="NZ_BMGF01000004.1"/>
</dbReference>
<protein>
    <recommendedName>
        <fullName evidence="4">DUF4129 domain-containing protein</fullName>
    </recommendedName>
</protein>
<feature type="transmembrane region" description="Helical" evidence="1">
    <location>
        <begin position="54"/>
        <end position="76"/>
    </location>
</feature>
<keyword evidence="1" id="KW-0812">Transmembrane</keyword>
<gene>
    <name evidence="2" type="ORF">FHS75_002611</name>
</gene>
<sequence length="212" mass="23661">MNDWEAVRSATEIQYEPLPPFKPPETPGWLKTLGEWLRSILEPVGEALGVSWPVLQYVLIALAAVLALYILWHLLAPTLERLRARKPEEEGDWAPDRTDAEALLEDADRLAGEGRYAEAVHLLLRRSVGHIASARPDWVIPASTAREIASFPLLSDRARSTFGVIAARVERSLFALRDLDAEDWRTAREAYAEFALVDLSAGRPGRVQEAMA</sequence>
<accession>A0A7Y9XXA8</accession>
<evidence type="ECO:0000313" key="3">
    <source>
        <dbReference type="Proteomes" id="UP000522081"/>
    </source>
</evidence>
<dbReference type="Proteomes" id="UP000522081">
    <property type="component" value="Unassembled WGS sequence"/>
</dbReference>
<evidence type="ECO:0008006" key="4">
    <source>
        <dbReference type="Google" id="ProtNLM"/>
    </source>
</evidence>
<keyword evidence="1" id="KW-0472">Membrane</keyword>
<keyword evidence="1" id="KW-1133">Transmembrane helix</keyword>
<comment type="caution">
    <text evidence="2">The sequence shown here is derived from an EMBL/GenBank/DDBJ whole genome shotgun (WGS) entry which is preliminary data.</text>
</comment>
<dbReference type="AlphaFoldDB" id="A0A7Y9XXA8"/>
<evidence type="ECO:0000256" key="1">
    <source>
        <dbReference type="SAM" id="Phobius"/>
    </source>
</evidence>
<name>A0A7Y9XXA8_9SPHN</name>
<dbReference type="EMBL" id="JACBZF010000004">
    <property type="protein sequence ID" value="NYH96279.1"/>
    <property type="molecule type" value="Genomic_DNA"/>
</dbReference>
<reference evidence="2 3" key="1">
    <citation type="submission" date="2020-07" db="EMBL/GenBank/DDBJ databases">
        <title>Genomic Encyclopedia of Type Strains, Phase IV (KMG-IV): sequencing the most valuable type-strain genomes for metagenomic binning, comparative biology and taxonomic classification.</title>
        <authorList>
            <person name="Goeker M."/>
        </authorList>
    </citation>
    <scope>NUCLEOTIDE SEQUENCE [LARGE SCALE GENOMIC DNA]</scope>
    <source>
        <strain evidence="2 3">DSM 29043</strain>
    </source>
</reference>
<keyword evidence="3" id="KW-1185">Reference proteome</keyword>